<gene>
    <name evidence="5" type="ORF">B0H63DRAFT_529491</name>
</gene>
<dbReference type="SMART" id="SM00248">
    <property type="entry name" value="ANK"/>
    <property type="match status" value="3"/>
</dbReference>
<feature type="repeat" description="ANK" evidence="3">
    <location>
        <begin position="77"/>
        <end position="109"/>
    </location>
</feature>
<reference evidence="5" key="2">
    <citation type="submission" date="2023-06" db="EMBL/GenBank/DDBJ databases">
        <authorList>
            <consortium name="Lawrence Berkeley National Laboratory"/>
            <person name="Haridas S."/>
            <person name="Hensen N."/>
            <person name="Bonometti L."/>
            <person name="Westerberg I."/>
            <person name="Brannstrom I.O."/>
            <person name="Guillou S."/>
            <person name="Cros-Aarteil S."/>
            <person name="Calhoun S."/>
            <person name="Kuo A."/>
            <person name="Mondo S."/>
            <person name="Pangilinan J."/>
            <person name="Riley R."/>
            <person name="LaButti K."/>
            <person name="Andreopoulos B."/>
            <person name="Lipzen A."/>
            <person name="Chen C."/>
            <person name="Yanf M."/>
            <person name="Daum C."/>
            <person name="Ng V."/>
            <person name="Clum A."/>
            <person name="Steindorff A."/>
            <person name="Ohm R."/>
            <person name="Martin F."/>
            <person name="Silar P."/>
            <person name="Natvig D."/>
            <person name="Lalanne C."/>
            <person name="Gautier V."/>
            <person name="Ament-velasquez S.L."/>
            <person name="Kruys A."/>
            <person name="Hutchinson M.I."/>
            <person name="Powell A.J."/>
            <person name="Barry K."/>
            <person name="Miller A.N."/>
            <person name="Grigoriev I.V."/>
            <person name="Debuchy R."/>
            <person name="Gladieux P."/>
            <person name="Thoren M.H."/>
            <person name="Johannesson H."/>
        </authorList>
    </citation>
    <scope>NUCLEOTIDE SEQUENCE</scope>
    <source>
        <strain evidence="5">CBS 232.78</strain>
    </source>
</reference>
<evidence type="ECO:0000256" key="2">
    <source>
        <dbReference type="ARBA" id="ARBA00023043"/>
    </source>
</evidence>
<dbReference type="PROSITE" id="PS50088">
    <property type="entry name" value="ANK_REPEAT"/>
    <property type="match status" value="1"/>
</dbReference>
<dbReference type="GO" id="GO:0005737">
    <property type="term" value="C:cytoplasm"/>
    <property type="evidence" value="ECO:0007669"/>
    <property type="project" value="TreeGrafter"/>
</dbReference>
<accession>A0AAE0N2G5</accession>
<dbReference type="AlphaFoldDB" id="A0AAE0N2G5"/>
<reference evidence="5" key="1">
    <citation type="journal article" date="2023" name="Mol. Phylogenet. Evol.">
        <title>Genome-scale phylogeny and comparative genomics of the fungal order Sordariales.</title>
        <authorList>
            <person name="Hensen N."/>
            <person name="Bonometti L."/>
            <person name="Westerberg I."/>
            <person name="Brannstrom I.O."/>
            <person name="Guillou S."/>
            <person name="Cros-Aarteil S."/>
            <person name="Calhoun S."/>
            <person name="Haridas S."/>
            <person name="Kuo A."/>
            <person name="Mondo S."/>
            <person name="Pangilinan J."/>
            <person name="Riley R."/>
            <person name="LaButti K."/>
            <person name="Andreopoulos B."/>
            <person name="Lipzen A."/>
            <person name="Chen C."/>
            <person name="Yan M."/>
            <person name="Daum C."/>
            <person name="Ng V."/>
            <person name="Clum A."/>
            <person name="Steindorff A."/>
            <person name="Ohm R.A."/>
            <person name="Martin F."/>
            <person name="Silar P."/>
            <person name="Natvig D.O."/>
            <person name="Lalanne C."/>
            <person name="Gautier V."/>
            <person name="Ament-Velasquez S.L."/>
            <person name="Kruys A."/>
            <person name="Hutchinson M.I."/>
            <person name="Powell A.J."/>
            <person name="Barry K."/>
            <person name="Miller A.N."/>
            <person name="Grigoriev I.V."/>
            <person name="Debuchy R."/>
            <person name="Gladieux P."/>
            <person name="Hiltunen Thoren M."/>
            <person name="Johannesson H."/>
        </authorList>
    </citation>
    <scope>NUCLEOTIDE SEQUENCE</scope>
    <source>
        <strain evidence="5">CBS 232.78</strain>
    </source>
</reference>
<dbReference type="SUPFAM" id="SSF48403">
    <property type="entry name" value="Ankyrin repeat"/>
    <property type="match status" value="1"/>
</dbReference>
<evidence type="ECO:0000256" key="1">
    <source>
        <dbReference type="ARBA" id="ARBA00022737"/>
    </source>
</evidence>
<evidence type="ECO:0000256" key="3">
    <source>
        <dbReference type="PROSITE-ProRule" id="PRU00023"/>
    </source>
</evidence>
<name>A0AAE0N2G5_9PEZI</name>
<dbReference type="PROSITE" id="PS50297">
    <property type="entry name" value="ANK_REP_REGION"/>
    <property type="match status" value="1"/>
</dbReference>
<organism evidence="5 6">
    <name type="scientific">Podospora didyma</name>
    <dbReference type="NCBI Taxonomy" id="330526"/>
    <lineage>
        <taxon>Eukaryota</taxon>
        <taxon>Fungi</taxon>
        <taxon>Dikarya</taxon>
        <taxon>Ascomycota</taxon>
        <taxon>Pezizomycotina</taxon>
        <taxon>Sordariomycetes</taxon>
        <taxon>Sordariomycetidae</taxon>
        <taxon>Sordariales</taxon>
        <taxon>Podosporaceae</taxon>
        <taxon>Podospora</taxon>
    </lineage>
</organism>
<dbReference type="InterPro" id="IPR036770">
    <property type="entry name" value="Ankyrin_rpt-contain_sf"/>
</dbReference>
<evidence type="ECO:0000256" key="4">
    <source>
        <dbReference type="SAM" id="MobiDB-lite"/>
    </source>
</evidence>
<keyword evidence="6" id="KW-1185">Reference proteome</keyword>
<evidence type="ECO:0008006" key="7">
    <source>
        <dbReference type="Google" id="ProtNLM"/>
    </source>
</evidence>
<proteinExistence type="predicted"/>
<dbReference type="EMBL" id="JAULSW010000011">
    <property type="protein sequence ID" value="KAK3367785.1"/>
    <property type="molecule type" value="Genomic_DNA"/>
</dbReference>
<comment type="caution">
    <text evidence="5">The sequence shown here is derived from an EMBL/GenBank/DDBJ whole genome shotgun (WGS) entry which is preliminary data.</text>
</comment>
<evidence type="ECO:0000313" key="6">
    <source>
        <dbReference type="Proteomes" id="UP001285441"/>
    </source>
</evidence>
<dbReference type="Proteomes" id="UP001285441">
    <property type="component" value="Unassembled WGS sequence"/>
</dbReference>
<protein>
    <recommendedName>
        <fullName evidence="7">Ankyrin</fullName>
    </recommendedName>
</protein>
<dbReference type="Gene3D" id="1.25.40.20">
    <property type="entry name" value="Ankyrin repeat-containing domain"/>
    <property type="match status" value="1"/>
</dbReference>
<dbReference type="PANTHER" id="PTHR24198">
    <property type="entry name" value="ANKYRIN REPEAT AND PROTEIN KINASE DOMAIN-CONTAINING PROTEIN"/>
    <property type="match status" value="1"/>
</dbReference>
<feature type="region of interest" description="Disordered" evidence="4">
    <location>
        <begin position="189"/>
        <end position="219"/>
    </location>
</feature>
<feature type="compositionally biased region" description="Basic residues" evidence="4">
    <location>
        <begin position="195"/>
        <end position="207"/>
    </location>
</feature>
<keyword evidence="2 3" id="KW-0040">ANK repeat</keyword>
<dbReference type="PANTHER" id="PTHR24198:SF165">
    <property type="entry name" value="ANKYRIN REPEAT-CONTAINING PROTEIN-RELATED"/>
    <property type="match status" value="1"/>
</dbReference>
<evidence type="ECO:0000313" key="5">
    <source>
        <dbReference type="EMBL" id="KAK3367785.1"/>
    </source>
</evidence>
<keyword evidence="1" id="KW-0677">Repeat</keyword>
<sequence>MNHLSYIPSSVIWEMLFARDLVALAQKCTKALAILDKVEQFCQLALGALDLPCSPRQTYININIQPPHPFIVVSFRYSLTALHLAVWKGLDAIAEWLLRGGANVNCESSVVNPLYLAILNDKASSALLLLSHDASPVVRRPGSQDSLTVLQLACTMGYANLAEQLLAWGAFQQILPMYCNATAPISPMATSKTTPGRRRATRQKRKCPGCAERRVSARL</sequence>
<dbReference type="Pfam" id="PF12796">
    <property type="entry name" value="Ank_2"/>
    <property type="match status" value="1"/>
</dbReference>
<dbReference type="InterPro" id="IPR002110">
    <property type="entry name" value="Ankyrin_rpt"/>
</dbReference>